<sequence>MARRQKEPSVPTATFHLSAPSGHFWIDLGLAVLHAELGPGPHPVDAVLAWLTDRYVQPTGNTGEYYDRSTESLRSYPKKNWVYPLNFFIKVTPDSGEKVKRLINGQEKAYPTQPPVYRLELKFSARPGRCTVCGAEAPTTQAGMWVFPFAVAPNNFGNFYSMTKQGIDLCSRCALAGAAGYLGWLWRAAGREYMHFFIFHGELSTMKGLYENHIRPAQLKATKSGNASMAFYGPYVHESTLGLLLDLFARLRASDGSAASENGGNLGATQDGGLAILRRFFDVEATVPVPLTLYAIHGTFGQALEIKSIRTFSRLEAHYGRYERWFDRLSTVGFSSPGRVIGQIFRQFVRERRQPGGDRSLRQETIWRDRVARAVLTEEDPFPAIEQFLYEERARDKDRRPLVAGTLVLFDHYAEEVLRMNPSFLKMLSGFGYSLGKKAFEEKEMGVLYMMRNAKNIQEFYRVLNDIQFRLKMTVPEALLMFEAGDRIAGVPWIRLKTMLAIYAMNAYLRAENGGKEEETEGEALDRSVS</sequence>
<reference evidence="1 2" key="1">
    <citation type="submission" date="2015-09" db="EMBL/GenBank/DDBJ databases">
        <title>Draft genome sequence of Hydrogenibacillus schlegelii DSM 2000.</title>
        <authorList>
            <person name="Hemp J."/>
        </authorList>
    </citation>
    <scope>NUCLEOTIDE SEQUENCE [LARGE SCALE GENOMIC DNA]</scope>
    <source>
        <strain evidence="1 2">MA 48</strain>
    </source>
</reference>
<evidence type="ECO:0000313" key="1">
    <source>
        <dbReference type="EMBL" id="OAR05034.1"/>
    </source>
</evidence>
<dbReference type="STRING" id="1484.SA87_05920"/>
<name>A0A132MGS6_HYDSH</name>
<gene>
    <name evidence="1" type="ORF">SA87_05920</name>
</gene>
<evidence type="ECO:0000313" key="2">
    <source>
        <dbReference type="Proteomes" id="UP000243024"/>
    </source>
</evidence>
<keyword evidence="2" id="KW-1185">Reference proteome</keyword>
<accession>A0A132MGS6</accession>
<dbReference type="EMBL" id="JXBB01000006">
    <property type="protein sequence ID" value="OAR05034.1"/>
    <property type="molecule type" value="Genomic_DNA"/>
</dbReference>
<organism evidence="1 2">
    <name type="scientific">Hydrogenibacillus schlegelii</name>
    <name type="common">Bacillus schlegelii</name>
    <dbReference type="NCBI Taxonomy" id="1484"/>
    <lineage>
        <taxon>Bacteria</taxon>
        <taxon>Bacillati</taxon>
        <taxon>Bacillota</taxon>
        <taxon>Bacilli</taxon>
        <taxon>Bacillales</taxon>
        <taxon>Bacillales Family X. Incertae Sedis</taxon>
        <taxon>Hydrogenibacillus</taxon>
    </lineage>
</organism>
<protein>
    <recommendedName>
        <fullName evidence="3">Type I-B CRISPR-associated protein Cas8b1/Cst1</fullName>
    </recommendedName>
</protein>
<dbReference type="RefSeq" id="WP_066199046.1">
    <property type="nucleotide sequence ID" value="NZ_CBCSAS010000012.1"/>
</dbReference>
<dbReference type="Proteomes" id="UP000243024">
    <property type="component" value="Unassembled WGS sequence"/>
</dbReference>
<evidence type="ECO:0008006" key="3">
    <source>
        <dbReference type="Google" id="ProtNLM"/>
    </source>
</evidence>
<proteinExistence type="predicted"/>
<dbReference type="AlphaFoldDB" id="A0A132MGS6"/>
<comment type="caution">
    <text evidence="1">The sequence shown here is derived from an EMBL/GenBank/DDBJ whole genome shotgun (WGS) entry which is preliminary data.</text>
</comment>